<evidence type="ECO:0000313" key="4">
    <source>
        <dbReference type="Proteomes" id="UP001156660"/>
    </source>
</evidence>
<name>A0A2S7X8P6_9GAMM</name>
<protein>
    <recommendedName>
        <fullName evidence="5">PD(D/E)XK endonuclease domain-containing protein</fullName>
    </recommendedName>
</protein>
<proteinExistence type="predicted"/>
<dbReference type="OrthoDB" id="5917942at2"/>
<reference evidence="1" key="1">
    <citation type="journal article" date="2014" name="Int. J. Syst. Evol. Microbiol.">
        <title>Complete genome of a new Firmicutes species belonging to the dominant human colonic microbiota ('Ruminococcus bicirculans') reveals two chromosomes and a selective capacity to utilize plant glucans.</title>
        <authorList>
            <consortium name="NISC Comparative Sequencing Program"/>
            <person name="Wegmann U."/>
            <person name="Louis P."/>
            <person name="Goesmann A."/>
            <person name="Henrissat B."/>
            <person name="Duncan S.H."/>
            <person name="Flint H.J."/>
        </authorList>
    </citation>
    <scope>NUCLEOTIDE SEQUENCE</scope>
    <source>
        <strain evidence="1">NBRC 105001</strain>
    </source>
</reference>
<dbReference type="AlphaFoldDB" id="A0A2S7X8P6"/>
<evidence type="ECO:0000313" key="3">
    <source>
        <dbReference type="Proteomes" id="UP000239273"/>
    </source>
</evidence>
<organism evidence="2 3">
    <name type="scientific">Aliivibrio sifiae</name>
    <dbReference type="NCBI Taxonomy" id="566293"/>
    <lineage>
        <taxon>Bacteria</taxon>
        <taxon>Pseudomonadati</taxon>
        <taxon>Pseudomonadota</taxon>
        <taxon>Gammaproteobacteria</taxon>
        <taxon>Vibrionales</taxon>
        <taxon>Vibrionaceae</taxon>
        <taxon>Aliivibrio</taxon>
    </lineage>
</organism>
<evidence type="ECO:0000313" key="1">
    <source>
        <dbReference type="EMBL" id="GLR77126.1"/>
    </source>
</evidence>
<accession>A0A2S7X8P6</accession>
<reference evidence="4" key="3">
    <citation type="journal article" date="2019" name="Int. J. Syst. Evol. Microbiol.">
        <title>The Global Catalogue of Microorganisms (GCM) 10K type strain sequencing project: providing services to taxonomists for standard genome sequencing and annotation.</title>
        <authorList>
            <consortium name="The Broad Institute Genomics Platform"/>
            <consortium name="The Broad Institute Genome Sequencing Center for Infectious Disease"/>
            <person name="Wu L."/>
            <person name="Ma J."/>
        </authorList>
    </citation>
    <scope>NUCLEOTIDE SEQUENCE [LARGE SCALE GENOMIC DNA]</scope>
    <source>
        <strain evidence="4">NBRC 105001</strain>
    </source>
</reference>
<evidence type="ECO:0008006" key="5">
    <source>
        <dbReference type="Google" id="ProtNLM"/>
    </source>
</evidence>
<comment type="caution">
    <text evidence="2">The sequence shown here is derived from an EMBL/GenBank/DDBJ whole genome shotgun (WGS) entry which is preliminary data.</text>
</comment>
<dbReference type="Proteomes" id="UP001156660">
    <property type="component" value="Unassembled WGS sequence"/>
</dbReference>
<reference evidence="1" key="4">
    <citation type="submission" date="2023-01" db="EMBL/GenBank/DDBJ databases">
        <title>Draft genome sequence of Aliivibrio sifiae strain NBRC 105001.</title>
        <authorList>
            <person name="Sun Q."/>
            <person name="Mori K."/>
        </authorList>
    </citation>
    <scope>NUCLEOTIDE SEQUENCE</scope>
    <source>
        <strain evidence="1">NBRC 105001</strain>
    </source>
</reference>
<dbReference type="EMBL" id="BSOU01000022">
    <property type="protein sequence ID" value="GLR77126.1"/>
    <property type="molecule type" value="Genomic_DNA"/>
</dbReference>
<dbReference type="RefSeq" id="WP_061030689.1">
    <property type="nucleotide sequence ID" value="NZ_BSOU01000022.1"/>
</dbReference>
<gene>
    <name evidence="2" type="ORF">BTO23_15535</name>
    <name evidence="1" type="ORF">GCM10007855_40010</name>
</gene>
<dbReference type="Proteomes" id="UP000239273">
    <property type="component" value="Unassembled WGS sequence"/>
</dbReference>
<sequence>MEQHYLNSSFREKLIEHSLISELLKISWKNKSCSIEISKPEVDNQGYDLIMEDLGMIRHVQLKTSHIGSSTSKQKVHIALANKPSGCMVWVYFNEATLELGPFLFFGNNPNEQLPSIVDFPIAKHSKGNAEGVKNERPSIRIISKSKFEVINTIEELYQRLFEFV</sequence>
<evidence type="ECO:0000313" key="2">
    <source>
        <dbReference type="EMBL" id="PQJ87516.1"/>
    </source>
</evidence>
<dbReference type="EMBL" id="MSCP01000002">
    <property type="protein sequence ID" value="PQJ87516.1"/>
    <property type="molecule type" value="Genomic_DNA"/>
</dbReference>
<keyword evidence="4" id="KW-1185">Reference proteome</keyword>
<reference evidence="2 3" key="2">
    <citation type="submission" date="2016-12" db="EMBL/GenBank/DDBJ databases">
        <title>Diversity of luminous bacteria.</title>
        <authorList>
            <person name="Yoshizawa S."/>
            <person name="Kogure K."/>
        </authorList>
    </citation>
    <scope>NUCLEOTIDE SEQUENCE [LARGE SCALE GENOMIC DNA]</scope>
    <source>
        <strain evidence="2 3">NBRC 105001</strain>
    </source>
</reference>